<gene>
    <name evidence="9" type="ORF">SAMN04487993_101768</name>
</gene>
<dbReference type="CDD" id="cd06579">
    <property type="entry name" value="TM_PBP1_transp_AraH_like"/>
    <property type="match status" value="1"/>
</dbReference>
<evidence type="ECO:0000256" key="1">
    <source>
        <dbReference type="ARBA" id="ARBA00004651"/>
    </source>
</evidence>
<keyword evidence="3" id="KW-1003">Cell membrane</keyword>
<evidence type="ECO:0000313" key="9">
    <source>
        <dbReference type="EMBL" id="SDJ08311.1"/>
    </source>
</evidence>
<accession>A0A1G8QUI4</accession>
<sequence length="343" mass="35292">MTDMTQHSASARVTAAGTRRIVTPGTLLMKYGFFLLVLAVFVIFAALRPTFIAPGNIHGMLMSASIAALMFLGLTWLIAAGEIDVSFMSVAALANMTVAGLVAGGAGWPMAALSGLGMGIVFGLLNATLVAGLRLPALVITIASGALAASIAAAIGRGTSIALSSTGFVGGLLDMRLGALPVLALIVAALYALAWGLQEKLTFGRYVYAMEQNRAAVEEAGVPVNRLLFMLYVLSGVVSALAGVLLAAELSSGQPYLGTSYFLDGLTAVLLGGMALKFGKPNVIGTLAAVLFLTGLLNGAALLGWTDSQRQIVRGALLLVGVGLVVFARSRTHKRKTARPETA</sequence>
<evidence type="ECO:0000256" key="5">
    <source>
        <dbReference type="ARBA" id="ARBA00022692"/>
    </source>
</evidence>
<keyword evidence="4" id="KW-0997">Cell inner membrane</keyword>
<dbReference type="RefSeq" id="WP_089849596.1">
    <property type="nucleotide sequence ID" value="NZ_FNEJ01000017.1"/>
</dbReference>
<evidence type="ECO:0000256" key="2">
    <source>
        <dbReference type="ARBA" id="ARBA00022448"/>
    </source>
</evidence>
<evidence type="ECO:0000256" key="7">
    <source>
        <dbReference type="ARBA" id="ARBA00023136"/>
    </source>
</evidence>
<evidence type="ECO:0000256" key="6">
    <source>
        <dbReference type="ARBA" id="ARBA00022989"/>
    </source>
</evidence>
<evidence type="ECO:0000256" key="4">
    <source>
        <dbReference type="ARBA" id="ARBA00022519"/>
    </source>
</evidence>
<keyword evidence="10" id="KW-1185">Reference proteome</keyword>
<feature type="transmembrane region" description="Helical" evidence="8">
    <location>
        <begin position="59"/>
        <end position="79"/>
    </location>
</feature>
<evidence type="ECO:0000313" key="10">
    <source>
        <dbReference type="Proteomes" id="UP000199093"/>
    </source>
</evidence>
<dbReference type="Proteomes" id="UP000199093">
    <property type="component" value="Unassembled WGS sequence"/>
</dbReference>
<dbReference type="OrthoDB" id="9808136at2"/>
<protein>
    <submittedName>
        <fullName evidence="9">Ribose transport system permease protein</fullName>
    </submittedName>
</protein>
<dbReference type="AlphaFoldDB" id="A0A1G8QUI4"/>
<evidence type="ECO:0000256" key="8">
    <source>
        <dbReference type="SAM" id="Phobius"/>
    </source>
</evidence>
<dbReference type="PANTHER" id="PTHR32196:SF21">
    <property type="entry name" value="ABC TRANSPORTER PERMEASE PROTEIN YPHD-RELATED"/>
    <property type="match status" value="1"/>
</dbReference>
<keyword evidence="7 8" id="KW-0472">Membrane</keyword>
<name>A0A1G8QUI4_9RHOB</name>
<feature type="transmembrane region" description="Helical" evidence="8">
    <location>
        <begin position="284"/>
        <end position="305"/>
    </location>
</feature>
<feature type="transmembrane region" description="Helical" evidence="8">
    <location>
        <begin position="28"/>
        <end position="47"/>
    </location>
</feature>
<feature type="transmembrane region" description="Helical" evidence="8">
    <location>
        <begin position="227"/>
        <end position="248"/>
    </location>
</feature>
<organism evidence="9 10">
    <name type="scientific">Salipiger marinus</name>
    <dbReference type="NCBI Taxonomy" id="555512"/>
    <lineage>
        <taxon>Bacteria</taxon>
        <taxon>Pseudomonadati</taxon>
        <taxon>Pseudomonadota</taxon>
        <taxon>Alphaproteobacteria</taxon>
        <taxon>Rhodobacterales</taxon>
        <taxon>Roseobacteraceae</taxon>
        <taxon>Salipiger</taxon>
    </lineage>
</organism>
<feature type="transmembrane region" description="Helical" evidence="8">
    <location>
        <begin position="177"/>
        <end position="197"/>
    </location>
</feature>
<keyword evidence="6 8" id="KW-1133">Transmembrane helix</keyword>
<keyword evidence="5 8" id="KW-0812">Transmembrane</keyword>
<feature type="transmembrane region" description="Helical" evidence="8">
    <location>
        <begin position="85"/>
        <end position="103"/>
    </location>
</feature>
<dbReference type="GO" id="GO:0005886">
    <property type="term" value="C:plasma membrane"/>
    <property type="evidence" value="ECO:0007669"/>
    <property type="project" value="UniProtKB-SubCell"/>
</dbReference>
<dbReference type="GO" id="GO:0022857">
    <property type="term" value="F:transmembrane transporter activity"/>
    <property type="evidence" value="ECO:0007669"/>
    <property type="project" value="InterPro"/>
</dbReference>
<dbReference type="Pfam" id="PF02653">
    <property type="entry name" value="BPD_transp_2"/>
    <property type="match status" value="1"/>
</dbReference>
<evidence type="ECO:0000256" key="3">
    <source>
        <dbReference type="ARBA" id="ARBA00022475"/>
    </source>
</evidence>
<dbReference type="InterPro" id="IPR001851">
    <property type="entry name" value="ABC_transp_permease"/>
</dbReference>
<comment type="subcellular location">
    <subcellularLocation>
        <location evidence="1">Cell membrane</location>
        <topology evidence="1">Multi-pass membrane protein</topology>
    </subcellularLocation>
</comment>
<feature type="transmembrane region" description="Helical" evidence="8">
    <location>
        <begin position="312"/>
        <end position="330"/>
    </location>
</feature>
<keyword evidence="2" id="KW-0813">Transport</keyword>
<reference evidence="9 10" key="1">
    <citation type="submission" date="2016-10" db="EMBL/GenBank/DDBJ databases">
        <authorList>
            <person name="de Groot N.N."/>
        </authorList>
    </citation>
    <scope>NUCLEOTIDE SEQUENCE [LARGE SCALE GENOMIC DNA]</scope>
    <source>
        <strain evidence="9 10">DSM 26424</strain>
    </source>
</reference>
<proteinExistence type="predicted"/>
<dbReference type="STRING" id="555512.SAMN04487993_101768"/>
<feature type="transmembrane region" description="Helical" evidence="8">
    <location>
        <begin position="260"/>
        <end position="278"/>
    </location>
</feature>
<feature type="transmembrane region" description="Helical" evidence="8">
    <location>
        <begin position="137"/>
        <end position="156"/>
    </location>
</feature>
<dbReference type="PANTHER" id="PTHR32196">
    <property type="entry name" value="ABC TRANSPORTER PERMEASE PROTEIN YPHD-RELATED-RELATED"/>
    <property type="match status" value="1"/>
</dbReference>
<feature type="transmembrane region" description="Helical" evidence="8">
    <location>
        <begin position="110"/>
        <end position="131"/>
    </location>
</feature>
<dbReference type="EMBL" id="FNEJ01000017">
    <property type="protein sequence ID" value="SDJ08311.1"/>
    <property type="molecule type" value="Genomic_DNA"/>
</dbReference>